<keyword evidence="5" id="KW-0547">Nucleotide-binding</keyword>
<dbReference type="Proteomes" id="UP001177140">
    <property type="component" value="Unassembled WGS sequence"/>
</dbReference>
<organism evidence="13 14">
    <name type="scientific">Papaver nudicaule</name>
    <name type="common">Iceland poppy</name>
    <dbReference type="NCBI Taxonomy" id="74823"/>
    <lineage>
        <taxon>Eukaryota</taxon>
        <taxon>Viridiplantae</taxon>
        <taxon>Streptophyta</taxon>
        <taxon>Embryophyta</taxon>
        <taxon>Tracheophyta</taxon>
        <taxon>Spermatophyta</taxon>
        <taxon>Magnoliopsida</taxon>
        <taxon>Ranunculales</taxon>
        <taxon>Papaveraceae</taxon>
        <taxon>Papaveroideae</taxon>
        <taxon>Papaver</taxon>
    </lineage>
</organism>
<gene>
    <name evidence="13" type="ORF">MKW94_002545</name>
</gene>
<comment type="caution">
    <text evidence="13">The sequence shown here is derived from an EMBL/GenBank/DDBJ whole genome shotgun (WGS) entry which is preliminary data.</text>
</comment>
<keyword evidence="7" id="KW-0067">ATP-binding</keyword>
<accession>A0AA41V9B4</accession>
<dbReference type="GO" id="GO:0046933">
    <property type="term" value="F:proton-transporting ATP synthase activity, rotational mechanism"/>
    <property type="evidence" value="ECO:0007669"/>
    <property type="project" value="TreeGrafter"/>
</dbReference>
<evidence type="ECO:0000313" key="14">
    <source>
        <dbReference type="Proteomes" id="UP001177140"/>
    </source>
</evidence>
<comment type="catalytic activity">
    <reaction evidence="12">
        <text>ATP + H2O + 4 H(+)(in) = ADP + phosphate + 5 H(+)(out)</text>
        <dbReference type="Rhea" id="RHEA:57720"/>
        <dbReference type="ChEBI" id="CHEBI:15377"/>
        <dbReference type="ChEBI" id="CHEBI:15378"/>
        <dbReference type="ChEBI" id="CHEBI:30616"/>
        <dbReference type="ChEBI" id="CHEBI:43474"/>
        <dbReference type="ChEBI" id="CHEBI:456216"/>
        <dbReference type="EC" id="7.1.2.2"/>
    </reaction>
</comment>
<evidence type="ECO:0000313" key="13">
    <source>
        <dbReference type="EMBL" id="MCL7029313.1"/>
    </source>
</evidence>
<dbReference type="EC" id="7.1.2.2" evidence="3"/>
<keyword evidence="8" id="KW-0406">Ion transport</keyword>
<dbReference type="Gene3D" id="2.40.10.170">
    <property type="match status" value="1"/>
</dbReference>
<evidence type="ECO:0000256" key="3">
    <source>
        <dbReference type="ARBA" id="ARBA00012473"/>
    </source>
</evidence>
<dbReference type="GO" id="GO:0042776">
    <property type="term" value="P:proton motive force-driven mitochondrial ATP synthesis"/>
    <property type="evidence" value="ECO:0007669"/>
    <property type="project" value="TreeGrafter"/>
</dbReference>
<evidence type="ECO:0000256" key="9">
    <source>
        <dbReference type="ARBA" id="ARBA00023136"/>
    </source>
</evidence>
<evidence type="ECO:0000256" key="6">
    <source>
        <dbReference type="ARBA" id="ARBA00022781"/>
    </source>
</evidence>
<keyword evidence="4" id="KW-0813">Transport</keyword>
<protein>
    <recommendedName>
        <fullName evidence="3">H(+)-transporting two-sector ATPase</fullName>
        <ecNumber evidence="3">7.1.2.2</ecNumber>
    </recommendedName>
</protein>
<evidence type="ECO:0000256" key="7">
    <source>
        <dbReference type="ARBA" id="ARBA00022840"/>
    </source>
</evidence>
<keyword evidence="6" id="KW-0375">Hydrogen ion transport</keyword>
<dbReference type="GO" id="GO:0009535">
    <property type="term" value="C:chloroplast thylakoid membrane"/>
    <property type="evidence" value="ECO:0007669"/>
    <property type="project" value="TreeGrafter"/>
</dbReference>
<evidence type="ECO:0000256" key="8">
    <source>
        <dbReference type="ARBA" id="ARBA00023065"/>
    </source>
</evidence>
<evidence type="ECO:0000256" key="5">
    <source>
        <dbReference type="ARBA" id="ARBA00022741"/>
    </source>
</evidence>
<dbReference type="InterPro" id="IPR036121">
    <property type="entry name" value="ATPase_F1/V1/A1_a/bsu_N_sf"/>
</dbReference>
<reference evidence="13" key="1">
    <citation type="submission" date="2022-03" db="EMBL/GenBank/DDBJ databases">
        <title>A functionally conserved STORR gene fusion in Papaver species that diverged 16.8 million years ago.</title>
        <authorList>
            <person name="Catania T."/>
        </authorList>
    </citation>
    <scope>NUCLEOTIDE SEQUENCE</scope>
    <source>
        <strain evidence="13">S-191538</strain>
    </source>
</reference>
<dbReference type="GO" id="GO:0005524">
    <property type="term" value="F:ATP binding"/>
    <property type="evidence" value="ECO:0007669"/>
    <property type="project" value="UniProtKB-KW"/>
</dbReference>
<keyword evidence="14" id="KW-1185">Reference proteome</keyword>
<evidence type="ECO:0000256" key="2">
    <source>
        <dbReference type="ARBA" id="ARBA00008936"/>
    </source>
</evidence>
<dbReference type="GO" id="GO:0005739">
    <property type="term" value="C:mitochondrion"/>
    <property type="evidence" value="ECO:0007669"/>
    <property type="project" value="GOC"/>
</dbReference>
<evidence type="ECO:0000256" key="11">
    <source>
        <dbReference type="ARBA" id="ARBA00023310"/>
    </source>
</evidence>
<keyword evidence="10" id="KW-0139">CF(1)</keyword>
<keyword evidence="9" id="KW-0472">Membrane</keyword>
<comment type="subcellular location">
    <subcellularLocation>
        <location evidence="1">Membrane</location>
    </subcellularLocation>
</comment>
<name>A0AA41V9B4_PAPNU</name>
<sequence length="111" mass="12130">MKTNPTPSGLEVSTLEEKKLGRVAQIIGPVLDISFPQKRCLANSIYNVLVVKGRDTVDGLINVTLHVDNLGHVDTCTTSPINRFAPAFIQLDKKSSIFETGIKLVDHVAPY</sequence>
<evidence type="ECO:0000256" key="4">
    <source>
        <dbReference type="ARBA" id="ARBA00022448"/>
    </source>
</evidence>
<dbReference type="InterPro" id="IPR050053">
    <property type="entry name" value="ATPase_alpha/beta_chains"/>
</dbReference>
<keyword evidence="11" id="KW-0066">ATP synthesis</keyword>
<evidence type="ECO:0000256" key="10">
    <source>
        <dbReference type="ARBA" id="ARBA00023196"/>
    </source>
</evidence>
<dbReference type="PANTHER" id="PTHR15184:SF71">
    <property type="entry name" value="ATP SYNTHASE SUBUNIT BETA, MITOCHONDRIAL"/>
    <property type="match status" value="1"/>
</dbReference>
<proteinExistence type="inferred from homology"/>
<evidence type="ECO:0000256" key="1">
    <source>
        <dbReference type="ARBA" id="ARBA00004370"/>
    </source>
</evidence>
<dbReference type="AlphaFoldDB" id="A0AA41V9B4"/>
<dbReference type="PANTHER" id="PTHR15184">
    <property type="entry name" value="ATP SYNTHASE"/>
    <property type="match status" value="1"/>
</dbReference>
<dbReference type="SUPFAM" id="SSF50615">
    <property type="entry name" value="N-terminal domain of alpha and beta subunits of F1 ATP synthase"/>
    <property type="match status" value="1"/>
</dbReference>
<evidence type="ECO:0000256" key="12">
    <source>
        <dbReference type="ARBA" id="ARBA00048383"/>
    </source>
</evidence>
<dbReference type="GO" id="GO:0045259">
    <property type="term" value="C:proton-transporting ATP synthase complex"/>
    <property type="evidence" value="ECO:0007669"/>
    <property type="project" value="UniProtKB-KW"/>
</dbReference>
<dbReference type="EMBL" id="JAJJMA010088995">
    <property type="protein sequence ID" value="MCL7029313.1"/>
    <property type="molecule type" value="Genomic_DNA"/>
</dbReference>
<comment type="similarity">
    <text evidence="2">Belongs to the ATPase alpha/beta chains family.</text>
</comment>